<dbReference type="GO" id="GO:0046872">
    <property type="term" value="F:metal ion binding"/>
    <property type="evidence" value="ECO:0007669"/>
    <property type="project" value="UniProtKB-KW"/>
</dbReference>
<feature type="binding site" evidence="5">
    <location>
        <position position="63"/>
    </location>
    <ligand>
        <name>Mg(2+)</name>
        <dbReference type="ChEBI" id="CHEBI:18420"/>
        <label>1</label>
        <note>catalytic</note>
    </ligand>
</feature>
<dbReference type="OrthoDB" id="9785695at2"/>
<dbReference type="RefSeq" id="WP_043625702.1">
    <property type="nucleotide sequence ID" value="NZ_JARBFV010000001.1"/>
</dbReference>
<keyword evidence="3" id="KW-0378">Hydrolase</keyword>
<keyword evidence="4 5" id="KW-0460">Magnesium</keyword>
<dbReference type="Pfam" id="PF00459">
    <property type="entry name" value="Inositol_P"/>
    <property type="match status" value="1"/>
</dbReference>
<dbReference type="EMBL" id="MTBD01000001">
    <property type="protein sequence ID" value="PRP72678.1"/>
    <property type="molecule type" value="Genomic_DNA"/>
</dbReference>
<feature type="binding site" evidence="5">
    <location>
        <position position="87"/>
    </location>
    <ligand>
        <name>Mg(2+)</name>
        <dbReference type="ChEBI" id="CHEBI:18420"/>
        <label>1</label>
        <note>catalytic</note>
    </ligand>
</feature>
<evidence type="ECO:0000313" key="7">
    <source>
        <dbReference type="Proteomes" id="UP000239469"/>
    </source>
</evidence>
<comment type="cofactor">
    <cofactor evidence="5">
        <name>Mg(2+)</name>
        <dbReference type="ChEBI" id="CHEBI:18420"/>
    </cofactor>
</comment>
<dbReference type="Proteomes" id="UP000239469">
    <property type="component" value="Unassembled WGS sequence"/>
</dbReference>
<name>A0A1S1WUL2_9NEIS</name>
<dbReference type="InterPro" id="IPR000760">
    <property type="entry name" value="Inositol_monophosphatase-like"/>
</dbReference>
<dbReference type="PANTHER" id="PTHR20854:SF4">
    <property type="entry name" value="INOSITOL-1-MONOPHOSPHATASE-RELATED"/>
    <property type="match status" value="1"/>
</dbReference>
<feature type="binding site" evidence="5">
    <location>
        <position position="88"/>
    </location>
    <ligand>
        <name>Mg(2+)</name>
        <dbReference type="ChEBI" id="CHEBI:18420"/>
        <label>1</label>
        <note>catalytic</note>
    </ligand>
</feature>
<comment type="similarity">
    <text evidence="1">Belongs to the inositol monophosphatase superfamily.</text>
</comment>
<protein>
    <submittedName>
        <fullName evidence="6">Inositol monophosphatase</fullName>
    </submittedName>
</protein>
<evidence type="ECO:0000256" key="2">
    <source>
        <dbReference type="ARBA" id="ARBA00022723"/>
    </source>
</evidence>
<dbReference type="InterPro" id="IPR020550">
    <property type="entry name" value="Inositol_monophosphatase_CS"/>
</dbReference>
<dbReference type="InterPro" id="IPR020583">
    <property type="entry name" value="Inositol_monoP_metal-BS"/>
</dbReference>
<evidence type="ECO:0000256" key="3">
    <source>
        <dbReference type="ARBA" id="ARBA00022801"/>
    </source>
</evidence>
<dbReference type="GO" id="GO:0008934">
    <property type="term" value="F:inositol monophosphate 1-phosphatase activity"/>
    <property type="evidence" value="ECO:0007669"/>
    <property type="project" value="TreeGrafter"/>
</dbReference>
<dbReference type="GO" id="GO:0006020">
    <property type="term" value="P:inositol metabolic process"/>
    <property type="evidence" value="ECO:0007669"/>
    <property type="project" value="TreeGrafter"/>
</dbReference>
<feature type="binding site" evidence="5">
    <location>
        <position position="85"/>
    </location>
    <ligand>
        <name>Mg(2+)</name>
        <dbReference type="ChEBI" id="CHEBI:18420"/>
        <label>1</label>
        <note>catalytic</note>
    </ligand>
</feature>
<gene>
    <name evidence="6" type="ORF">BUE93_01215</name>
</gene>
<evidence type="ECO:0000256" key="1">
    <source>
        <dbReference type="ARBA" id="ARBA00009759"/>
    </source>
</evidence>
<dbReference type="CDD" id="cd01637">
    <property type="entry name" value="IMPase_like"/>
    <property type="match status" value="1"/>
</dbReference>
<comment type="caution">
    <text evidence="6">The sequence shown here is derived from an EMBL/GenBank/DDBJ whole genome shotgun (WGS) entry which is preliminary data.</text>
</comment>
<dbReference type="GO" id="GO:0046854">
    <property type="term" value="P:phosphatidylinositol phosphate biosynthetic process"/>
    <property type="evidence" value="ECO:0007669"/>
    <property type="project" value="InterPro"/>
</dbReference>
<organism evidence="6 7">
    <name type="scientific">Chromobacterium amazonense</name>
    <dbReference type="NCBI Taxonomy" id="1382803"/>
    <lineage>
        <taxon>Bacteria</taxon>
        <taxon>Pseudomonadati</taxon>
        <taxon>Pseudomonadota</taxon>
        <taxon>Betaproteobacteria</taxon>
        <taxon>Neisseriales</taxon>
        <taxon>Chromobacteriaceae</taxon>
        <taxon>Chromobacterium</taxon>
    </lineage>
</organism>
<dbReference type="Gene3D" id="3.40.190.80">
    <property type="match status" value="1"/>
</dbReference>
<proteinExistence type="inferred from homology"/>
<evidence type="ECO:0000256" key="4">
    <source>
        <dbReference type="ARBA" id="ARBA00022842"/>
    </source>
</evidence>
<accession>A0A1S1WUL2</accession>
<evidence type="ECO:0000313" key="6">
    <source>
        <dbReference type="EMBL" id="PRP72678.1"/>
    </source>
</evidence>
<dbReference type="GO" id="GO:0007165">
    <property type="term" value="P:signal transduction"/>
    <property type="evidence" value="ECO:0007669"/>
    <property type="project" value="TreeGrafter"/>
</dbReference>
<dbReference type="SUPFAM" id="SSF56655">
    <property type="entry name" value="Carbohydrate phosphatase"/>
    <property type="match status" value="1"/>
</dbReference>
<dbReference type="AlphaFoldDB" id="A0A1S1WUL2"/>
<dbReference type="Gene3D" id="3.30.540.10">
    <property type="entry name" value="Fructose-1,6-Bisphosphatase, subunit A, domain 1"/>
    <property type="match status" value="1"/>
</dbReference>
<dbReference type="PANTHER" id="PTHR20854">
    <property type="entry name" value="INOSITOL MONOPHOSPHATASE"/>
    <property type="match status" value="1"/>
</dbReference>
<feature type="binding site" evidence="5">
    <location>
        <position position="210"/>
    </location>
    <ligand>
        <name>Mg(2+)</name>
        <dbReference type="ChEBI" id="CHEBI:18420"/>
        <label>1</label>
        <note>catalytic</note>
    </ligand>
</feature>
<dbReference type="PROSITE" id="PS00630">
    <property type="entry name" value="IMP_2"/>
    <property type="match status" value="1"/>
</dbReference>
<dbReference type="PROSITE" id="PS00629">
    <property type="entry name" value="IMP_1"/>
    <property type="match status" value="1"/>
</dbReference>
<sequence length="263" mass="29149">MQVLEQVMRLVREVAAREVMPRFLHVGKSRKDDGTLFTEADLACQQALQGGLPAILPHPVLGEEMEREEQDALWEANRDGLWVVDPIDGTTNFVNGLPYFAISVGLMVAGKSELGVIYNPVSDEMFYARRGLGAWLNGHRLPLKTINNCIGDAIASVEVKYLRSGKLAARIGSVAPCGSQRNMGSSTLDWCFLAAGRYDLYLHGGQRLWDYAAGAVIAEEAGARLASLNTDDYWSDVIWKRSVVAAITPELFSQWHRWVRANQ</sequence>
<dbReference type="PRINTS" id="PR00377">
    <property type="entry name" value="IMPHPHTASES"/>
</dbReference>
<evidence type="ECO:0000256" key="5">
    <source>
        <dbReference type="PIRSR" id="PIRSR600760-2"/>
    </source>
</evidence>
<keyword evidence="2 5" id="KW-0479">Metal-binding</keyword>
<reference evidence="6 7" key="1">
    <citation type="submission" date="2017-01" db="EMBL/GenBank/DDBJ databases">
        <title>New insights into the genetic diversity of Chromobacterium isolated from tropical freshwater lake.</title>
        <authorList>
            <person name="Santos A.B."/>
            <person name="Nascimento A.M."/>
            <person name="Da Silva P.C."/>
        </authorList>
    </citation>
    <scope>NUCLEOTIDE SEQUENCE [LARGE SCALE GENOMIC DNA]</scope>
    <source>
        <strain evidence="6 7">56AF</strain>
    </source>
</reference>